<dbReference type="PROSITE" id="PS50013">
    <property type="entry name" value="CHROMO_2"/>
    <property type="match status" value="1"/>
</dbReference>
<feature type="compositionally biased region" description="Low complexity" evidence="4">
    <location>
        <begin position="104"/>
        <end position="116"/>
    </location>
</feature>
<keyword evidence="3" id="KW-0539">Nucleus</keyword>
<comment type="caution">
    <text evidence="6">The sequence shown here is derived from an EMBL/GenBank/DDBJ whole genome shotgun (WGS) entry which is preliminary data.</text>
</comment>
<evidence type="ECO:0000313" key="7">
    <source>
        <dbReference type="Proteomes" id="UP001194746"/>
    </source>
</evidence>
<accession>A0AAD4GSN7</accession>
<dbReference type="InterPro" id="IPR051219">
    <property type="entry name" value="Heterochromatin_chromo-domain"/>
</dbReference>
<feature type="region of interest" description="Disordered" evidence="4">
    <location>
        <begin position="1"/>
        <end position="51"/>
    </location>
</feature>
<evidence type="ECO:0000256" key="2">
    <source>
        <dbReference type="ARBA" id="ARBA00011353"/>
    </source>
</evidence>
<feature type="region of interest" description="Disordered" evidence="4">
    <location>
        <begin position="78"/>
        <end position="168"/>
    </location>
</feature>
<keyword evidence="7" id="KW-1185">Reference proteome</keyword>
<reference evidence="6" key="1">
    <citation type="journal article" date="2019" name="Beilstein J. Org. Chem.">
        <title>Nanangenines: drimane sesquiterpenoids as the dominant metabolite cohort of a novel Australian fungus, Aspergillus nanangensis.</title>
        <authorList>
            <person name="Lacey H.J."/>
            <person name="Gilchrist C.L.M."/>
            <person name="Crombie A."/>
            <person name="Kalaitzis J.A."/>
            <person name="Vuong D."/>
            <person name="Rutledge P.J."/>
            <person name="Turner P."/>
            <person name="Pitt J.I."/>
            <person name="Lacey E."/>
            <person name="Chooi Y.H."/>
            <person name="Piggott A.M."/>
        </authorList>
    </citation>
    <scope>NUCLEOTIDE SEQUENCE</scope>
    <source>
        <strain evidence="6">MST-FP2251</strain>
    </source>
</reference>
<dbReference type="InterPro" id="IPR000953">
    <property type="entry name" value="Chromo/chromo_shadow_dom"/>
</dbReference>
<evidence type="ECO:0000313" key="6">
    <source>
        <dbReference type="EMBL" id="KAF9888689.1"/>
    </source>
</evidence>
<evidence type="ECO:0000259" key="5">
    <source>
        <dbReference type="PROSITE" id="PS50013"/>
    </source>
</evidence>
<evidence type="ECO:0000256" key="1">
    <source>
        <dbReference type="ARBA" id="ARBA00004123"/>
    </source>
</evidence>
<dbReference type="SMART" id="SM00298">
    <property type="entry name" value="CHROMO"/>
    <property type="match status" value="1"/>
</dbReference>
<dbReference type="EMBL" id="VCAU01000044">
    <property type="protein sequence ID" value="KAF9888689.1"/>
    <property type="molecule type" value="Genomic_DNA"/>
</dbReference>
<dbReference type="Proteomes" id="UP001194746">
    <property type="component" value="Unassembled WGS sequence"/>
</dbReference>
<reference evidence="6" key="2">
    <citation type="submission" date="2020-02" db="EMBL/GenBank/DDBJ databases">
        <authorList>
            <person name="Gilchrist C.L.M."/>
            <person name="Chooi Y.-H."/>
        </authorList>
    </citation>
    <scope>NUCLEOTIDE SEQUENCE</scope>
    <source>
        <strain evidence="6">MST-FP2251</strain>
    </source>
</reference>
<feature type="domain" description="Chromo" evidence="5">
    <location>
        <begin position="52"/>
        <end position="114"/>
    </location>
</feature>
<dbReference type="GO" id="GO:0006338">
    <property type="term" value="P:chromatin remodeling"/>
    <property type="evidence" value="ECO:0007669"/>
    <property type="project" value="UniProtKB-ARBA"/>
</dbReference>
<gene>
    <name evidence="6" type="ORF">FE257_008447</name>
</gene>
<organism evidence="6 7">
    <name type="scientific">Aspergillus nanangensis</name>
    <dbReference type="NCBI Taxonomy" id="2582783"/>
    <lineage>
        <taxon>Eukaryota</taxon>
        <taxon>Fungi</taxon>
        <taxon>Dikarya</taxon>
        <taxon>Ascomycota</taxon>
        <taxon>Pezizomycotina</taxon>
        <taxon>Eurotiomycetes</taxon>
        <taxon>Eurotiomycetidae</taxon>
        <taxon>Eurotiales</taxon>
        <taxon>Aspergillaceae</taxon>
        <taxon>Aspergillus</taxon>
        <taxon>Aspergillus subgen. Circumdati</taxon>
    </lineage>
</organism>
<dbReference type="AlphaFoldDB" id="A0AAD4GSN7"/>
<dbReference type="Pfam" id="PF00385">
    <property type="entry name" value="Chromo"/>
    <property type="match status" value="1"/>
</dbReference>
<proteinExistence type="predicted"/>
<comment type="subcellular location">
    <subcellularLocation>
        <location evidence="1">Nucleus</location>
    </subcellularLocation>
</comment>
<evidence type="ECO:0000256" key="3">
    <source>
        <dbReference type="ARBA" id="ARBA00023242"/>
    </source>
</evidence>
<dbReference type="CDD" id="cd00024">
    <property type="entry name" value="CD_CSD"/>
    <property type="match status" value="1"/>
</dbReference>
<dbReference type="PANTHER" id="PTHR22812">
    <property type="entry name" value="CHROMOBOX PROTEIN"/>
    <property type="match status" value="1"/>
</dbReference>
<evidence type="ECO:0000256" key="4">
    <source>
        <dbReference type="SAM" id="MobiDB-lite"/>
    </source>
</evidence>
<dbReference type="SUPFAM" id="SSF54160">
    <property type="entry name" value="Chromo domain-like"/>
    <property type="match status" value="2"/>
</dbReference>
<dbReference type="InterPro" id="IPR016197">
    <property type="entry name" value="Chromo-like_dom_sf"/>
</dbReference>
<feature type="compositionally biased region" description="Acidic residues" evidence="4">
    <location>
        <begin position="35"/>
        <end position="50"/>
    </location>
</feature>
<dbReference type="GO" id="GO:0005634">
    <property type="term" value="C:nucleus"/>
    <property type="evidence" value="ECO:0007669"/>
    <property type="project" value="UniProtKB-SubCell"/>
</dbReference>
<name>A0AAD4GSN7_ASPNN</name>
<dbReference type="InterPro" id="IPR023780">
    <property type="entry name" value="Chromo_domain"/>
</dbReference>
<feature type="compositionally biased region" description="Basic and acidic residues" evidence="4">
    <location>
        <begin position="86"/>
        <end position="103"/>
    </location>
</feature>
<protein>
    <recommendedName>
        <fullName evidence="5">Chromo domain-containing protein</fullName>
    </recommendedName>
</protein>
<dbReference type="Gene3D" id="2.40.50.40">
    <property type="match status" value="2"/>
</dbReference>
<sequence>MPPPLGDVSDDDSTGGSIPYNDAEERKGMNFDGSDNNDNEEEDEDEDEEGVYVVEKIVGHEFAKDGKLILQVKWKGYDDPADQTMEPEKNLMDGAEDLVKEYFKQLGGRPQKPGKQPGRKRKSMGAGAGATKSETAEPKRQRKSQGPPSTAESNGSGDEIPDWVPKNKSWEDYVEGVDTIIRDADTSGLIAYLHWTNGKKTKMLEFYEKHLVFKEA</sequence>
<comment type="subunit">
    <text evidence="2">Component of the NuA4 histone acetyltransferase complex.</text>
</comment>
<feature type="compositionally biased region" description="Polar residues" evidence="4">
    <location>
        <begin position="144"/>
        <end position="156"/>
    </location>
</feature>